<accession>W9UR29</accession>
<sequence>MTKPMMNLTRSCSLKLDFQVYLTNDVLEGCVHVSQTVYEQLGIHPADRLDLMINDMIRFLKQSPNEKTFSFYRYPSPDFHEGINKNG</sequence>
<evidence type="ECO:0000313" key="1">
    <source>
        <dbReference type="EMBL" id="EXJ09673.1"/>
    </source>
</evidence>
<evidence type="ECO:0000313" key="2">
    <source>
        <dbReference type="Proteomes" id="UP000019464"/>
    </source>
</evidence>
<dbReference type="EMBL" id="AONB01000021">
    <property type="protein sequence ID" value="EXJ09673.1"/>
    <property type="molecule type" value="Genomic_DNA"/>
</dbReference>
<name>W9UR29_9GAMM</name>
<comment type="caution">
    <text evidence="1">The sequence shown here is derived from an EMBL/GenBank/DDBJ whole genome shotgun (WGS) entry which is preliminary data.</text>
</comment>
<reference evidence="2" key="1">
    <citation type="submission" date="2012-11" db="EMBL/GenBank/DDBJ databases">
        <authorList>
            <person name="Singh A."/>
            <person name="Pinnaka A.K."/>
            <person name="Vaidya B."/>
        </authorList>
    </citation>
    <scope>NUCLEOTIDE SEQUENCE [LARGE SCALE GENOMIC DNA]</scope>
    <source>
        <strain evidence="2">AK23</strain>
    </source>
</reference>
<organism evidence="1 2">
    <name type="scientific">Nitrincola nitratireducens</name>
    <dbReference type="NCBI Taxonomy" id="1229521"/>
    <lineage>
        <taxon>Bacteria</taxon>
        <taxon>Pseudomonadati</taxon>
        <taxon>Pseudomonadota</taxon>
        <taxon>Gammaproteobacteria</taxon>
        <taxon>Oceanospirillales</taxon>
        <taxon>Oceanospirillaceae</taxon>
        <taxon>Nitrincola</taxon>
    </lineage>
</organism>
<dbReference type="AlphaFoldDB" id="W9UR29"/>
<keyword evidence="2" id="KW-1185">Reference proteome</keyword>
<dbReference type="Proteomes" id="UP000019464">
    <property type="component" value="Unassembled WGS sequence"/>
</dbReference>
<protein>
    <submittedName>
        <fullName evidence="1">Uncharacterized protein</fullName>
    </submittedName>
</protein>
<dbReference type="RefSeq" id="WP_036513438.1">
    <property type="nucleotide sequence ID" value="NZ_AONB01000021.1"/>
</dbReference>
<gene>
    <name evidence="1" type="ORF">D791_03345</name>
</gene>
<dbReference type="STRING" id="1229521.D791_03345"/>
<reference evidence="1 2" key="2">
    <citation type="journal article" date="2015" name="Syst. Appl. Microbiol.">
        <title>Nitrincola nitratireducens sp. nov. isolated from a haloalkaline crater lake.</title>
        <authorList>
            <person name="Singh A."/>
            <person name="Vaidya B."/>
            <person name="Tanuku N.R."/>
            <person name="Pinnaka A.K."/>
        </authorList>
    </citation>
    <scope>NUCLEOTIDE SEQUENCE [LARGE SCALE GENOMIC DNA]</scope>
    <source>
        <strain evidence="1 2">AK23</strain>
    </source>
</reference>
<proteinExistence type="predicted"/>